<comment type="caution">
    <text evidence="4">The sequence shown here is derived from an EMBL/GenBank/DDBJ whole genome shotgun (WGS) entry which is preliminary data.</text>
</comment>
<dbReference type="Proteomes" id="UP000189670">
    <property type="component" value="Unassembled WGS sequence"/>
</dbReference>
<evidence type="ECO:0000256" key="1">
    <source>
        <dbReference type="ARBA" id="ARBA00023125"/>
    </source>
</evidence>
<dbReference type="AlphaFoldDB" id="A0A1V1P2L1"/>
<dbReference type="InterPro" id="IPR050624">
    <property type="entry name" value="HTH-type_Tx_Regulator"/>
</dbReference>
<evidence type="ECO:0000259" key="3">
    <source>
        <dbReference type="PROSITE" id="PS50977"/>
    </source>
</evidence>
<dbReference type="SUPFAM" id="SSF46689">
    <property type="entry name" value="Homeodomain-like"/>
    <property type="match status" value="1"/>
</dbReference>
<accession>A0A1V1P2L1</accession>
<dbReference type="Gene3D" id="1.10.357.10">
    <property type="entry name" value="Tetracycline Repressor, domain 2"/>
    <property type="match status" value="1"/>
</dbReference>
<dbReference type="InterPro" id="IPR001647">
    <property type="entry name" value="HTH_TetR"/>
</dbReference>
<dbReference type="PROSITE" id="PS01081">
    <property type="entry name" value="HTH_TETR_1"/>
    <property type="match status" value="1"/>
</dbReference>
<dbReference type="GO" id="GO:0003677">
    <property type="term" value="F:DNA binding"/>
    <property type="evidence" value="ECO:0007669"/>
    <property type="project" value="UniProtKB-UniRule"/>
</dbReference>
<feature type="domain" description="HTH tetR-type" evidence="3">
    <location>
        <begin position="8"/>
        <end position="68"/>
    </location>
</feature>
<proteinExistence type="predicted"/>
<dbReference type="InterPro" id="IPR013570">
    <property type="entry name" value="Tscrpt_reg_YsiA_C"/>
</dbReference>
<organism evidence="4 5">
    <name type="scientific">Candidatus Magnetoglobus multicellularis str. Araruama</name>
    <dbReference type="NCBI Taxonomy" id="890399"/>
    <lineage>
        <taxon>Bacteria</taxon>
        <taxon>Pseudomonadati</taxon>
        <taxon>Thermodesulfobacteriota</taxon>
        <taxon>Desulfobacteria</taxon>
        <taxon>Desulfobacterales</taxon>
        <taxon>Desulfobacteraceae</taxon>
        <taxon>Candidatus Magnetoglobus</taxon>
    </lineage>
</organism>
<sequence>MNKNTKNNEKYHRILDAAVKIFAEQGFHNSTISQIAREAGVADGTIYLYFKNKQDILFQFFAYKTRLVFDHFKEAVDKESNAIDKLRCLIRIHFEEFQRDRNMAEVYRMETRQSHRQMESQIKEMTKMYLDLISSIVEQGQEEATMRQDIFLALVKRFILGAVEEVINVWVISGGKYDLLSQADPLVDLFLKGIGAQNNQEHT</sequence>
<evidence type="ECO:0000256" key="2">
    <source>
        <dbReference type="PROSITE-ProRule" id="PRU00335"/>
    </source>
</evidence>
<reference evidence="5" key="1">
    <citation type="submission" date="2012-11" db="EMBL/GenBank/DDBJ databases">
        <authorList>
            <person name="Lucero-Rivera Y.E."/>
            <person name="Tovar-Ramirez D."/>
        </authorList>
    </citation>
    <scope>NUCLEOTIDE SEQUENCE [LARGE SCALE GENOMIC DNA]</scope>
    <source>
        <strain evidence="5">Araruama</strain>
    </source>
</reference>
<dbReference type="Pfam" id="PF00440">
    <property type="entry name" value="TetR_N"/>
    <property type="match status" value="1"/>
</dbReference>
<dbReference type="SUPFAM" id="SSF48498">
    <property type="entry name" value="Tetracyclin repressor-like, C-terminal domain"/>
    <property type="match status" value="1"/>
</dbReference>
<dbReference type="EMBL" id="ATBP01000731">
    <property type="protein sequence ID" value="ETR69122.1"/>
    <property type="molecule type" value="Genomic_DNA"/>
</dbReference>
<dbReference type="PANTHER" id="PTHR43479">
    <property type="entry name" value="ACREF/ENVCD OPERON REPRESSOR-RELATED"/>
    <property type="match status" value="1"/>
</dbReference>
<dbReference type="PROSITE" id="PS50977">
    <property type="entry name" value="HTH_TETR_2"/>
    <property type="match status" value="1"/>
</dbReference>
<dbReference type="PANTHER" id="PTHR43479:SF11">
    <property type="entry name" value="ACREF_ENVCD OPERON REPRESSOR-RELATED"/>
    <property type="match status" value="1"/>
</dbReference>
<keyword evidence="1 2" id="KW-0238">DNA-binding</keyword>
<dbReference type="PRINTS" id="PR00455">
    <property type="entry name" value="HTHTETR"/>
</dbReference>
<dbReference type="Pfam" id="PF08359">
    <property type="entry name" value="TetR_C_4"/>
    <property type="match status" value="1"/>
</dbReference>
<evidence type="ECO:0000313" key="5">
    <source>
        <dbReference type="Proteomes" id="UP000189670"/>
    </source>
</evidence>
<dbReference type="InterPro" id="IPR023772">
    <property type="entry name" value="DNA-bd_HTH_TetR-type_CS"/>
</dbReference>
<dbReference type="Gene3D" id="1.10.10.60">
    <property type="entry name" value="Homeodomain-like"/>
    <property type="match status" value="1"/>
</dbReference>
<name>A0A1V1P2L1_9BACT</name>
<protein>
    <submittedName>
        <fullName evidence="4">TetR/AcrR family transcriptional regulator, fatty acid metabolism regulator protein</fullName>
    </submittedName>
</protein>
<gene>
    <name evidence="4" type="ORF">OMM_04138</name>
</gene>
<feature type="DNA-binding region" description="H-T-H motif" evidence="2">
    <location>
        <begin position="31"/>
        <end position="50"/>
    </location>
</feature>
<dbReference type="InterPro" id="IPR036271">
    <property type="entry name" value="Tet_transcr_reg_TetR-rel_C_sf"/>
</dbReference>
<evidence type="ECO:0000313" key="4">
    <source>
        <dbReference type="EMBL" id="ETR69122.1"/>
    </source>
</evidence>
<dbReference type="InterPro" id="IPR009057">
    <property type="entry name" value="Homeodomain-like_sf"/>
</dbReference>